<dbReference type="InterPro" id="IPR036179">
    <property type="entry name" value="Ig-like_dom_sf"/>
</dbReference>
<name>A0A9Q0YLC8_HOLLE</name>
<dbReference type="InterPro" id="IPR007110">
    <property type="entry name" value="Ig-like_dom"/>
</dbReference>
<evidence type="ECO:0000313" key="9">
    <source>
        <dbReference type="Proteomes" id="UP001152320"/>
    </source>
</evidence>
<keyword evidence="5" id="KW-0393">Immunoglobulin domain</keyword>
<protein>
    <submittedName>
        <fullName evidence="8">Kin of IRRE-like protein 1</fullName>
    </submittedName>
</protein>
<evidence type="ECO:0000256" key="4">
    <source>
        <dbReference type="ARBA" id="ARBA00023180"/>
    </source>
</evidence>
<evidence type="ECO:0000313" key="8">
    <source>
        <dbReference type="EMBL" id="KAJ8024489.1"/>
    </source>
</evidence>
<feature type="transmembrane region" description="Helical" evidence="6">
    <location>
        <begin position="335"/>
        <end position="358"/>
    </location>
</feature>
<evidence type="ECO:0000256" key="3">
    <source>
        <dbReference type="ARBA" id="ARBA00023157"/>
    </source>
</evidence>
<dbReference type="InterPro" id="IPR003599">
    <property type="entry name" value="Ig_sub"/>
</dbReference>
<organism evidence="8 9">
    <name type="scientific">Holothuria leucospilota</name>
    <name type="common">Black long sea cucumber</name>
    <name type="synonym">Mertensiothuria leucospilota</name>
    <dbReference type="NCBI Taxonomy" id="206669"/>
    <lineage>
        <taxon>Eukaryota</taxon>
        <taxon>Metazoa</taxon>
        <taxon>Echinodermata</taxon>
        <taxon>Eleutherozoa</taxon>
        <taxon>Echinozoa</taxon>
        <taxon>Holothuroidea</taxon>
        <taxon>Aspidochirotacea</taxon>
        <taxon>Aspidochirotida</taxon>
        <taxon>Holothuriidae</taxon>
        <taxon>Holothuria</taxon>
    </lineage>
</organism>
<dbReference type="Gene3D" id="2.60.40.10">
    <property type="entry name" value="Immunoglobulins"/>
    <property type="match status" value="2"/>
</dbReference>
<dbReference type="GO" id="GO:0005911">
    <property type="term" value="C:cell-cell junction"/>
    <property type="evidence" value="ECO:0007669"/>
    <property type="project" value="TreeGrafter"/>
</dbReference>
<dbReference type="PANTHER" id="PTHR11640:SF31">
    <property type="entry name" value="IRREGULAR CHIASM C-ROUGHEST PROTEIN-RELATED"/>
    <property type="match status" value="1"/>
</dbReference>
<evidence type="ECO:0000259" key="7">
    <source>
        <dbReference type="PROSITE" id="PS50835"/>
    </source>
</evidence>
<dbReference type="InterPro" id="IPR051275">
    <property type="entry name" value="Cell_adhesion_signaling"/>
</dbReference>
<sequence>MADDSSYNIVVLQILVVSIVFRIESIAQCQDENDLKKLHETTAVGSSVELACNITNPEFASWLGEDQGGLTLGFIVYSRWRNSYSLRTVSTANVSNYFLYKLVVHNVTEDVEGFYLCQEEGCQKAKINLTVEVPPVLWLEREHSNISNIINVTLNQETDIRCKAVGGKPTVSLLWEINGEDETDGVTSETTPNEVTSTLNYKPNIDDRMVTCKSSGQIAVPSLRTSVNINVLYPPTCHILVNKDSTSTYKVTCVCVANPEVSLSVLIVNNFPYESDTVSLPVTLSAKIYCRAENGVGVCESPVHTHTPLVTPTALPIETNQPLNEQSTSFLKHPLPILLVISTTIMITATALTVAIVMKKRSSTTECNRTSTESQNISCSMYDQFQPVSKHGFIDTSDCRYETRFFREGIAVICRKERQNQQEEKLQKGIHQST</sequence>
<keyword evidence="2 6" id="KW-0472">Membrane</keyword>
<dbReference type="InterPro" id="IPR013783">
    <property type="entry name" value="Ig-like_fold"/>
</dbReference>
<keyword evidence="6" id="KW-0812">Transmembrane</keyword>
<comment type="caution">
    <text evidence="8">The sequence shown here is derived from an EMBL/GenBank/DDBJ whole genome shotgun (WGS) entry which is preliminary data.</text>
</comment>
<evidence type="ECO:0000256" key="2">
    <source>
        <dbReference type="ARBA" id="ARBA00023136"/>
    </source>
</evidence>
<dbReference type="Proteomes" id="UP001152320">
    <property type="component" value="Chromosome 18"/>
</dbReference>
<dbReference type="SUPFAM" id="SSF48726">
    <property type="entry name" value="Immunoglobulin"/>
    <property type="match status" value="2"/>
</dbReference>
<dbReference type="OrthoDB" id="10048737at2759"/>
<keyword evidence="6" id="KW-1133">Transmembrane helix</keyword>
<keyword evidence="3" id="KW-1015">Disulfide bond</keyword>
<evidence type="ECO:0000256" key="1">
    <source>
        <dbReference type="ARBA" id="ARBA00004479"/>
    </source>
</evidence>
<proteinExistence type="predicted"/>
<accession>A0A9Q0YLC8</accession>
<dbReference type="GO" id="GO:0098609">
    <property type="term" value="P:cell-cell adhesion"/>
    <property type="evidence" value="ECO:0007669"/>
    <property type="project" value="TreeGrafter"/>
</dbReference>
<dbReference type="SMART" id="SM00409">
    <property type="entry name" value="IG"/>
    <property type="match status" value="1"/>
</dbReference>
<keyword evidence="9" id="KW-1185">Reference proteome</keyword>
<dbReference type="PANTHER" id="PTHR11640">
    <property type="entry name" value="NEPHRIN"/>
    <property type="match status" value="1"/>
</dbReference>
<evidence type="ECO:0000256" key="5">
    <source>
        <dbReference type="ARBA" id="ARBA00023319"/>
    </source>
</evidence>
<dbReference type="EMBL" id="JAIZAY010000018">
    <property type="protein sequence ID" value="KAJ8024489.1"/>
    <property type="molecule type" value="Genomic_DNA"/>
</dbReference>
<dbReference type="AlphaFoldDB" id="A0A9Q0YLC8"/>
<keyword evidence="4" id="KW-0325">Glycoprotein</keyword>
<dbReference type="GO" id="GO:0050839">
    <property type="term" value="F:cell adhesion molecule binding"/>
    <property type="evidence" value="ECO:0007669"/>
    <property type="project" value="TreeGrafter"/>
</dbReference>
<comment type="subcellular location">
    <subcellularLocation>
        <location evidence="1">Membrane</location>
        <topology evidence="1">Single-pass type I membrane protein</topology>
    </subcellularLocation>
</comment>
<reference evidence="8" key="1">
    <citation type="submission" date="2021-10" db="EMBL/GenBank/DDBJ databases">
        <title>Tropical sea cucumber genome reveals ecological adaptation and Cuvierian tubules defense mechanism.</title>
        <authorList>
            <person name="Chen T."/>
        </authorList>
    </citation>
    <scope>NUCLEOTIDE SEQUENCE</scope>
    <source>
        <strain evidence="8">Nanhai2018</strain>
        <tissue evidence="8">Muscle</tissue>
    </source>
</reference>
<feature type="domain" description="Ig-like" evidence="7">
    <location>
        <begin position="134"/>
        <end position="230"/>
    </location>
</feature>
<dbReference type="PROSITE" id="PS50835">
    <property type="entry name" value="IG_LIKE"/>
    <property type="match status" value="1"/>
</dbReference>
<evidence type="ECO:0000256" key="6">
    <source>
        <dbReference type="SAM" id="Phobius"/>
    </source>
</evidence>
<gene>
    <name evidence="8" type="ORF">HOLleu_34410</name>
</gene>
<dbReference type="GO" id="GO:0005886">
    <property type="term" value="C:plasma membrane"/>
    <property type="evidence" value="ECO:0007669"/>
    <property type="project" value="TreeGrafter"/>
</dbReference>